<evidence type="ECO:0000256" key="1">
    <source>
        <dbReference type="SAM" id="MobiDB-lite"/>
    </source>
</evidence>
<feature type="transmembrane region" description="Helical" evidence="2">
    <location>
        <begin position="301"/>
        <end position="319"/>
    </location>
</feature>
<dbReference type="PANTHER" id="PTHR23302:SF24">
    <property type="entry name" value="TMC DOMAIN-CONTAINING PROTEIN"/>
    <property type="match status" value="1"/>
</dbReference>
<accession>A0ABM1EXQ0</accession>
<gene>
    <name evidence="4" type="primary">LOC106816846</name>
</gene>
<dbReference type="RefSeq" id="XP_014676971.1">
    <property type="nucleotide sequence ID" value="XM_014821485.1"/>
</dbReference>
<sequence>MDEKDGYTWWDKKNSRSRSAATGREDGDEEFAREVYNVLSKCSQCPSRLAVSTMLPSHQAHMSDPGLTLSRQKLAERAAARAAGTSRRKPSEAGRFEPTGYGSMIRATKSHVIDVVDNVADDDDDDDELAHWKKMMTVRGMVAPLSIKRRFRSRLMLASVHKLKGFAGWKHRRGMGWKRLKASMMEHFVNLAVWRSHFKTIEGHFGTGVLSYFIFLNRHRHIVSAGKGLQVRLVSSGDQFFMYCAKVLNGWDYSIGDERAADLCHRNLYFELAGELRQERRAMQRKAQTCCKKFKMYAVRAIANVCVCVVLGAAGYAIYRASDESLKFSGGDDTHSPYLVLLMQFLPSLTITAVSVVVPTIFATIVVAEDYSPEFEIRITLIR</sequence>
<feature type="transmembrane region" description="Helical" evidence="2">
    <location>
        <begin position="339"/>
        <end position="368"/>
    </location>
</feature>
<organism evidence="3 4">
    <name type="scientific">Priapulus caudatus</name>
    <name type="common">Priapulid worm</name>
    <dbReference type="NCBI Taxonomy" id="37621"/>
    <lineage>
        <taxon>Eukaryota</taxon>
        <taxon>Metazoa</taxon>
        <taxon>Ecdysozoa</taxon>
        <taxon>Scalidophora</taxon>
        <taxon>Priapulida</taxon>
        <taxon>Priapulimorpha</taxon>
        <taxon>Priapulimorphida</taxon>
        <taxon>Priapulidae</taxon>
        <taxon>Priapulus</taxon>
    </lineage>
</organism>
<dbReference type="Proteomes" id="UP000695022">
    <property type="component" value="Unplaced"/>
</dbReference>
<dbReference type="InterPro" id="IPR038900">
    <property type="entry name" value="TMC"/>
</dbReference>
<reference evidence="4" key="1">
    <citation type="submission" date="2025-08" db="UniProtKB">
        <authorList>
            <consortium name="RefSeq"/>
        </authorList>
    </citation>
    <scope>IDENTIFICATION</scope>
</reference>
<name>A0ABM1EXQ0_PRICU</name>
<dbReference type="GeneID" id="106816846"/>
<feature type="compositionally biased region" description="Basic and acidic residues" evidence="1">
    <location>
        <begin position="1"/>
        <end position="14"/>
    </location>
</feature>
<proteinExistence type="predicted"/>
<keyword evidence="3" id="KW-1185">Reference proteome</keyword>
<feature type="region of interest" description="Disordered" evidence="1">
    <location>
        <begin position="1"/>
        <end position="29"/>
    </location>
</feature>
<feature type="region of interest" description="Disordered" evidence="1">
    <location>
        <begin position="74"/>
        <end position="100"/>
    </location>
</feature>
<keyword evidence="2" id="KW-0472">Membrane</keyword>
<keyword evidence="2" id="KW-1133">Transmembrane helix</keyword>
<evidence type="ECO:0000313" key="3">
    <source>
        <dbReference type="Proteomes" id="UP000695022"/>
    </source>
</evidence>
<evidence type="ECO:0000256" key="2">
    <source>
        <dbReference type="SAM" id="Phobius"/>
    </source>
</evidence>
<keyword evidence="2" id="KW-0812">Transmembrane</keyword>
<dbReference type="PANTHER" id="PTHR23302">
    <property type="entry name" value="TRANSMEMBRANE CHANNEL-RELATED"/>
    <property type="match status" value="1"/>
</dbReference>
<protein>
    <submittedName>
        <fullName evidence="4">Transmembrane channel-like protein 7</fullName>
    </submittedName>
</protein>
<evidence type="ECO:0000313" key="4">
    <source>
        <dbReference type="RefSeq" id="XP_014676971.1"/>
    </source>
</evidence>